<dbReference type="InterPro" id="IPR036086">
    <property type="entry name" value="ParB/Sulfiredoxin_sf"/>
</dbReference>
<protein>
    <recommendedName>
        <fullName evidence="4">ParB/Sulfiredoxin domain-containing protein</fullName>
    </recommendedName>
</protein>
<dbReference type="Proteomes" id="UP000285430">
    <property type="component" value="Unassembled WGS sequence"/>
</dbReference>
<dbReference type="VEuPathDB" id="FungiDB:H257_05554"/>
<reference evidence="2 3" key="1">
    <citation type="submission" date="2018-08" db="EMBL/GenBank/DDBJ databases">
        <title>Aphanomyces genome sequencing and annotation.</title>
        <authorList>
            <person name="Minardi D."/>
            <person name="Oidtmann B."/>
            <person name="Van Der Giezen M."/>
            <person name="Studholme D.J."/>
        </authorList>
    </citation>
    <scope>NUCLEOTIDE SEQUENCE [LARGE SCALE GENOMIC DNA]</scope>
    <source>
        <strain evidence="2 3">Da</strain>
    </source>
</reference>
<evidence type="ECO:0000313" key="2">
    <source>
        <dbReference type="EMBL" id="RHZ06895.1"/>
    </source>
</evidence>
<name>A0A3R7BD03_APHAT</name>
<accession>A0A3R7BD03</accession>
<feature type="compositionally biased region" description="Basic and acidic residues" evidence="1">
    <location>
        <begin position="524"/>
        <end position="536"/>
    </location>
</feature>
<organism evidence="2 3">
    <name type="scientific">Aphanomyces astaci</name>
    <name type="common">Crayfish plague agent</name>
    <dbReference type="NCBI Taxonomy" id="112090"/>
    <lineage>
        <taxon>Eukaryota</taxon>
        <taxon>Sar</taxon>
        <taxon>Stramenopiles</taxon>
        <taxon>Oomycota</taxon>
        <taxon>Saprolegniomycetes</taxon>
        <taxon>Saprolegniales</taxon>
        <taxon>Verrucalvaceae</taxon>
        <taxon>Aphanomyces</taxon>
    </lineage>
</organism>
<feature type="region of interest" description="Disordered" evidence="1">
    <location>
        <begin position="522"/>
        <end position="569"/>
    </location>
</feature>
<dbReference type="CDD" id="cd22249">
    <property type="entry name" value="UDM1_RNF168_RNF169-like"/>
    <property type="match status" value="1"/>
</dbReference>
<dbReference type="VEuPathDB" id="FungiDB:H257_18944"/>
<dbReference type="SUPFAM" id="SSF110849">
    <property type="entry name" value="ParB/Sulfiredoxin"/>
    <property type="match status" value="1"/>
</dbReference>
<proteinExistence type="predicted"/>
<dbReference type="EMBL" id="QUTH01006551">
    <property type="protein sequence ID" value="RHZ06895.1"/>
    <property type="molecule type" value="Genomic_DNA"/>
</dbReference>
<evidence type="ECO:0000313" key="3">
    <source>
        <dbReference type="Proteomes" id="UP000285430"/>
    </source>
</evidence>
<evidence type="ECO:0008006" key="4">
    <source>
        <dbReference type="Google" id="ProtNLM"/>
    </source>
</evidence>
<sequence>MADDLPPQVFKGPMFQEEYNFSKVPVLPEAYRKRQKPINPEIEYLRLKNSYPKFLPALKFEDVWQSLCEFEDERMSQSDVRPPSADKGDDDEEFMAKKAEVNKIMNKLEQRFVPLSEIHELPPAQSYSQAQVSSAVRPVNEFEVQKHMKHLRQYGFVAPGAVTLCTPGPSGYKYGIIDGQHRVAALQRLMAVEESSPTTSNPGNALKSCLRDGCEGYVVPALVLEDPSPDVVIAVGIIQNGLYKHGDSTSAYAWLNLVIMENKWATFPGSRLHNVFMWSSMRGPITSDKEECLGNIKKLQVMSGNDMKMSQFESIYRTACRMWFLSLDKPLASQLFDPFQKKRDLAFEGWGKCFEVLQNYFQFFSHCCLWSNEEVHKMLVKMLQVFLLVPNGFQPEPLDPEKLSTTASQKYILLKERGWSFVYMLSTRKAAFPTTLRDAYEVNAQHLVGYLNTNDVNTIKIANDERFIRAQKAKNKNEAEKIKRLREQIAKAEALEAKKRKDDEEKERQRKIDEEAHALQALEEENRLRQESEAQREKKRKRDAILSKEARQELGDDQPRKFRRLRRARSKEKLQGSVIDLTGEDDVLQIEVSAATFQRFSTMNIPNVAVHGNVTLVCHKPNEFFEAFKSKAITISGSDKEPSEEEKEDSDQDNEDDSDNDDNDDEDDFSSIV</sequence>
<dbReference type="AlphaFoldDB" id="A0A3R7BD03"/>
<gene>
    <name evidence="2" type="ORF">DYB37_011970</name>
</gene>
<comment type="caution">
    <text evidence="2">The sequence shown here is derived from an EMBL/GenBank/DDBJ whole genome shotgun (WGS) entry which is preliminary data.</text>
</comment>
<evidence type="ECO:0000256" key="1">
    <source>
        <dbReference type="SAM" id="MobiDB-lite"/>
    </source>
</evidence>
<feature type="region of interest" description="Disordered" evidence="1">
    <location>
        <begin position="633"/>
        <end position="673"/>
    </location>
</feature>
<feature type="compositionally biased region" description="Basic and acidic residues" evidence="1">
    <location>
        <begin position="543"/>
        <end position="560"/>
    </location>
</feature>
<feature type="compositionally biased region" description="Acidic residues" evidence="1">
    <location>
        <begin position="642"/>
        <end position="673"/>
    </location>
</feature>